<dbReference type="OrthoDB" id="9815825at2"/>
<gene>
    <name evidence="3" type="ORF">KDAU_56970</name>
</gene>
<dbReference type="InterPro" id="IPR036291">
    <property type="entry name" value="NAD(P)-bd_dom_sf"/>
</dbReference>
<reference evidence="4" key="1">
    <citation type="submission" date="2018-12" db="EMBL/GenBank/DDBJ databases">
        <title>Tengunoibacter tsumagoiensis gen. nov., sp. nov., Dictyobacter kobayashii sp. nov., D. alpinus sp. nov., and D. joshuensis sp. nov. and description of Dictyobacteraceae fam. nov. within the order Ktedonobacterales isolated from Tengu-no-mugimeshi.</title>
        <authorList>
            <person name="Wang C.M."/>
            <person name="Zheng Y."/>
            <person name="Sakai Y."/>
            <person name="Toyoda A."/>
            <person name="Minakuchi Y."/>
            <person name="Abe K."/>
            <person name="Yokota A."/>
            <person name="Yabe S."/>
        </authorList>
    </citation>
    <scope>NUCLEOTIDE SEQUENCE [LARGE SCALE GENOMIC DNA]</scope>
    <source>
        <strain evidence="4">S-27</strain>
    </source>
</reference>
<dbReference type="PANTHER" id="PTHR43377">
    <property type="entry name" value="BILIVERDIN REDUCTASE A"/>
    <property type="match status" value="1"/>
</dbReference>
<sequence length="332" mass="36500">MSKLKVAVIGLGHIGKNHANWYSKNPDAEIVAFCDLLADRVDPVAQQYGVKAYHSIDEMLSSEEIDAVSVATAGPENGGHHYEPTMQCLRAGKHVLVEKPISNNIEQAREMVSFAKERGVLLGVDLNHRFTPAADRVKQLLSDGELGEVLFINMALWINNPNESSPWFHMRALHPHSIDVMRTFGGPIKRVQAFMHKGPGRTIWSNASVNMQFASGAIGHLTGSYDASSFHPIERCEVGGSKGRAVIENVFQRMEFFPRQSREKIVLENPIMGGGMGNFDDTFRNRINAFVQQVLQGGPLDASGDDGLAAQEVIEAAIRSWENGTIEEVPNG</sequence>
<dbReference type="AlphaFoldDB" id="A0A401ZN97"/>
<accession>A0A401ZN97</accession>
<feature type="domain" description="Gfo/Idh/MocA-like oxidoreductase N-terminal" evidence="1">
    <location>
        <begin position="4"/>
        <end position="125"/>
    </location>
</feature>
<proteinExistence type="predicted"/>
<dbReference type="InterPro" id="IPR055170">
    <property type="entry name" value="GFO_IDH_MocA-like_dom"/>
</dbReference>
<dbReference type="InterPro" id="IPR000683">
    <property type="entry name" value="Gfo/Idh/MocA-like_OxRdtase_N"/>
</dbReference>
<feature type="domain" description="GFO/IDH/MocA-like oxidoreductase" evidence="2">
    <location>
        <begin position="136"/>
        <end position="245"/>
    </location>
</feature>
<evidence type="ECO:0000259" key="2">
    <source>
        <dbReference type="Pfam" id="PF22725"/>
    </source>
</evidence>
<evidence type="ECO:0000259" key="1">
    <source>
        <dbReference type="Pfam" id="PF01408"/>
    </source>
</evidence>
<evidence type="ECO:0000313" key="3">
    <source>
        <dbReference type="EMBL" id="GCE08368.1"/>
    </source>
</evidence>
<name>A0A401ZN97_9CHLR</name>
<protein>
    <submittedName>
        <fullName evidence="3">Oxidoreductase</fullName>
    </submittedName>
</protein>
<dbReference type="InterPro" id="IPR051450">
    <property type="entry name" value="Gfo/Idh/MocA_Oxidoreductases"/>
</dbReference>
<dbReference type="Pfam" id="PF22725">
    <property type="entry name" value="GFO_IDH_MocA_C3"/>
    <property type="match status" value="1"/>
</dbReference>
<dbReference type="Gene3D" id="3.40.50.720">
    <property type="entry name" value="NAD(P)-binding Rossmann-like Domain"/>
    <property type="match status" value="1"/>
</dbReference>
<dbReference type="SUPFAM" id="SSF51735">
    <property type="entry name" value="NAD(P)-binding Rossmann-fold domains"/>
    <property type="match status" value="1"/>
</dbReference>
<organism evidence="3 4">
    <name type="scientific">Dictyobacter aurantiacus</name>
    <dbReference type="NCBI Taxonomy" id="1936993"/>
    <lineage>
        <taxon>Bacteria</taxon>
        <taxon>Bacillati</taxon>
        <taxon>Chloroflexota</taxon>
        <taxon>Ktedonobacteria</taxon>
        <taxon>Ktedonobacterales</taxon>
        <taxon>Dictyobacteraceae</taxon>
        <taxon>Dictyobacter</taxon>
    </lineage>
</organism>
<comment type="caution">
    <text evidence="3">The sequence shown here is derived from an EMBL/GenBank/DDBJ whole genome shotgun (WGS) entry which is preliminary data.</text>
</comment>
<dbReference type="RefSeq" id="WP_126600887.1">
    <property type="nucleotide sequence ID" value="NZ_BIFQ01000002.1"/>
</dbReference>
<dbReference type="Gene3D" id="3.30.360.10">
    <property type="entry name" value="Dihydrodipicolinate Reductase, domain 2"/>
    <property type="match status" value="1"/>
</dbReference>
<dbReference type="EMBL" id="BIFQ01000002">
    <property type="protein sequence ID" value="GCE08368.1"/>
    <property type="molecule type" value="Genomic_DNA"/>
</dbReference>
<dbReference type="Proteomes" id="UP000287224">
    <property type="component" value="Unassembled WGS sequence"/>
</dbReference>
<keyword evidence="4" id="KW-1185">Reference proteome</keyword>
<dbReference type="PANTHER" id="PTHR43377:SF1">
    <property type="entry name" value="BILIVERDIN REDUCTASE A"/>
    <property type="match status" value="1"/>
</dbReference>
<dbReference type="GO" id="GO:0000166">
    <property type="term" value="F:nucleotide binding"/>
    <property type="evidence" value="ECO:0007669"/>
    <property type="project" value="InterPro"/>
</dbReference>
<dbReference type="SUPFAM" id="SSF55347">
    <property type="entry name" value="Glyceraldehyde-3-phosphate dehydrogenase-like, C-terminal domain"/>
    <property type="match status" value="1"/>
</dbReference>
<evidence type="ECO:0000313" key="4">
    <source>
        <dbReference type="Proteomes" id="UP000287224"/>
    </source>
</evidence>
<dbReference type="Pfam" id="PF01408">
    <property type="entry name" value="GFO_IDH_MocA"/>
    <property type="match status" value="1"/>
</dbReference>